<dbReference type="OrthoDB" id="2160599at2759"/>
<evidence type="ECO:0000256" key="1">
    <source>
        <dbReference type="ARBA" id="ARBA00004123"/>
    </source>
</evidence>
<keyword evidence="11" id="KW-1185">Reference proteome</keyword>
<evidence type="ECO:0000256" key="4">
    <source>
        <dbReference type="ARBA" id="ARBA00023015"/>
    </source>
</evidence>
<keyword evidence="7" id="KW-0539">Nucleus</keyword>
<organism evidence="10 11">
    <name type="scientific">Sistotremastrum niveocremeum HHB9708</name>
    <dbReference type="NCBI Taxonomy" id="1314777"/>
    <lineage>
        <taxon>Eukaryota</taxon>
        <taxon>Fungi</taxon>
        <taxon>Dikarya</taxon>
        <taxon>Basidiomycota</taxon>
        <taxon>Agaricomycotina</taxon>
        <taxon>Agaricomycetes</taxon>
        <taxon>Sistotremastrales</taxon>
        <taxon>Sistotremastraceae</taxon>
        <taxon>Sertulicium</taxon>
        <taxon>Sertulicium niveocremeum</taxon>
    </lineage>
</organism>
<gene>
    <name evidence="10" type="ORF">SISNIDRAFT_455827</name>
</gene>
<dbReference type="STRING" id="1314777.A0A164TSA8"/>
<dbReference type="PANTHER" id="PTHR28270">
    <property type="entry name" value="MEDIATOR OF RNA POLYMERASE II TRANSCRIPTION SUBUNIT 19"/>
    <property type="match status" value="1"/>
</dbReference>
<dbReference type="InterPro" id="IPR013942">
    <property type="entry name" value="Mediator_Med19_fun"/>
</dbReference>
<evidence type="ECO:0000256" key="9">
    <source>
        <dbReference type="SAM" id="MobiDB-lite"/>
    </source>
</evidence>
<keyword evidence="5" id="KW-0010">Activator</keyword>
<feature type="region of interest" description="Disordered" evidence="9">
    <location>
        <begin position="1"/>
        <end position="31"/>
    </location>
</feature>
<sequence>MSNGTYENAQAGPSSPTVFLPQNASQPQSSLLSSTNDLIARFNLLPAYDKYVRSFGYNDPVNQTSAETRQSPSAKGKGKELSRDRVSQRQGKSPENRMDLDEDGESGSKKKKSKEGSYKHLIKGIVGKHSLKKDDYLTTLIQVPPKQKIDIQEFDANTQTQAFFVSLDGLKGYNPHALIQESDQAREDRKRRKEARKAQRSQLSSIATPGTFPATPGQGASSLATPAAGTPGMPYSVPTPALTPVAVQRRPSSDGNPVNGLPTPRFATASPVPNIRGVKRERDGFTAHSPTAMNGSFRSLDRAPKKRRIDHQPQQQPTPLPI</sequence>
<dbReference type="PANTHER" id="PTHR28270:SF1">
    <property type="entry name" value="MEDIATOR OF RNA POLYMERASE II TRANSCRIPTION SUBUNIT 19"/>
    <property type="match status" value="1"/>
</dbReference>
<evidence type="ECO:0000256" key="7">
    <source>
        <dbReference type="ARBA" id="ARBA00023242"/>
    </source>
</evidence>
<dbReference type="GO" id="GO:0070847">
    <property type="term" value="C:core mediator complex"/>
    <property type="evidence" value="ECO:0007669"/>
    <property type="project" value="TreeGrafter"/>
</dbReference>
<proteinExistence type="inferred from homology"/>
<dbReference type="GO" id="GO:0016592">
    <property type="term" value="C:mediator complex"/>
    <property type="evidence" value="ECO:0007669"/>
    <property type="project" value="InterPro"/>
</dbReference>
<dbReference type="EMBL" id="KV419410">
    <property type="protein sequence ID" value="KZS92596.1"/>
    <property type="molecule type" value="Genomic_DNA"/>
</dbReference>
<feature type="compositionally biased region" description="Basic and acidic residues" evidence="9">
    <location>
        <begin position="77"/>
        <end position="99"/>
    </location>
</feature>
<keyword evidence="6" id="KW-0804">Transcription</keyword>
<evidence type="ECO:0000313" key="10">
    <source>
        <dbReference type="EMBL" id="KZS92596.1"/>
    </source>
</evidence>
<feature type="compositionally biased region" description="Basic residues" evidence="9">
    <location>
        <begin position="189"/>
        <end position="199"/>
    </location>
</feature>
<reference evidence="10 11" key="1">
    <citation type="journal article" date="2016" name="Mol. Biol. Evol.">
        <title>Comparative Genomics of Early-Diverging Mushroom-Forming Fungi Provides Insights into the Origins of Lignocellulose Decay Capabilities.</title>
        <authorList>
            <person name="Nagy L.G."/>
            <person name="Riley R."/>
            <person name="Tritt A."/>
            <person name="Adam C."/>
            <person name="Daum C."/>
            <person name="Floudas D."/>
            <person name="Sun H."/>
            <person name="Yadav J.S."/>
            <person name="Pangilinan J."/>
            <person name="Larsson K.H."/>
            <person name="Matsuura K."/>
            <person name="Barry K."/>
            <person name="Labutti K."/>
            <person name="Kuo R."/>
            <person name="Ohm R.A."/>
            <person name="Bhattacharya S.S."/>
            <person name="Shirouzu T."/>
            <person name="Yoshinaga Y."/>
            <person name="Martin F.M."/>
            <person name="Grigoriev I.V."/>
            <person name="Hibbett D.S."/>
        </authorList>
    </citation>
    <scope>NUCLEOTIDE SEQUENCE [LARGE SCALE GENOMIC DNA]</scope>
    <source>
        <strain evidence="10 11">HHB9708</strain>
    </source>
</reference>
<accession>A0A164TSA8</accession>
<dbReference type="GO" id="GO:0003712">
    <property type="term" value="F:transcription coregulator activity"/>
    <property type="evidence" value="ECO:0007669"/>
    <property type="project" value="InterPro"/>
</dbReference>
<feature type="compositionally biased region" description="Polar residues" evidence="9">
    <location>
        <begin position="288"/>
        <end position="297"/>
    </location>
</feature>
<name>A0A164TSA8_9AGAM</name>
<evidence type="ECO:0000256" key="6">
    <source>
        <dbReference type="ARBA" id="ARBA00023163"/>
    </source>
</evidence>
<dbReference type="AlphaFoldDB" id="A0A164TSA8"/>
<keyword evidence="4" id="KW-0805">Transcription regulation</keyword>
<protein>
    <recommendedName>
        <fullName evidence="3">Mediator of RNA polymerase II transcription subunit 19</fullName>
    </recommendedName>
    <alternativeName>
        <fullName evidence="8">Mediator complex subunit 19</fullName>
    </alternativeName>
</protein>
<evidence type="ECO:0000256" key="2">
    <source>
        <dbReference type="ARBA" id="ARBA00009259"/>
    </source>
</evidence>
<evidence type="ECO:0000256" key="5">
    <source>
        <dbReference type="ARBA" id="ARBA00023159"/>
    </source>
</evidence>
<evidence type="ECO:0000256" key="3">
    <source>
        <dbReference type="ARBA" id="ARBA00019615"/>
    </source>
</evidence>
<comment type="similarity">
    <text evidence="2">Belongs to the Mediator complex subunit 19 family.</text>
</comment>
<feature type="compositionally biased region" description="Polar residues" evidence="9">
    <location>
        <begin position="60"/>
        <end position="73"/>
    </location>
</feature>
<feature type="region of interest" description="Disordered" evidence="9">
    <location>
        <begin position="56"/>
        <end position="117"/>
    </location>
</feature>
<feature type="region of interest" description="Disordered" evidence="9">
    <location>
        <begin position="181"/>
        <end position="322"/>
    </location>
</feature>
<dbReference type="GO" id="GO:0006357">
    <property type="term" value="P:regulation of transcription by RNA polymerase II"/>
    <property type="evidence" value="ECO:0007669"/>
    <property type="project" value="InterPro"/>
</dbReference>
<evidence type="ECO:0000256" key="8">
    <source>
        <dbReference type="ARBA" id="ARBA00032018"/>
    </source>
</evidence>
<dbReference type="Proteomes" id="UP000076722">
    <property type="component" value="Unassembled WGS sequence"/>
</dbReference>
<evidence type="ECO:0000313" key="11">
    <source>
        <dbReference type="Proteomes" id="UP000076722"/>
    </source>
</evidence>
<comment type="subcellular location">
    <subcellularLocation>
        <location evidence="1">Nucleus</location>
    </subcellularLocation>
</comment>